<feature type="compositionally biased region" description="Basic and acidic residues" evidence="10">
    <location>
        <begin position="575"/>
        <end position="599"/>
    </location>
</feature>
<evidence type="ECO:0000256" key="2">
    <source>
        <dbReference type="ARBA" id="ARBA00005498"/>
    </source>
</evidence>
<feature type="domain" description="Kinetochore protein Nuf2 N-terminal" evidence="11">
    <location>
        <begin position="40"/>
        <end position="182"/>
    </location>
</feature>
<feature type="region of interest" description="Disordered" evidence="10">
    <location>
        <begin position="389"/>
        <end position="411"/>
    </location>
</feature>
<organism evidence="12 13">
    <name type="scientific">Toxoplasma gondii GAB2-2007-GAL-DOM2</name>
    <dbReference type="NCBI Taxonomy" id="1130820"/>
    <lineage>
        <taxon>Eukaryota</taxon>
        <taxon>Sar</taxon>
        <taxon>Alveolata</taxon>
        <taxon>Apicomplexa</taxon>
        <taxon>Conoidasida</taxon>
        <taxon>Coccidia</taxon>
        <taxon>Eucoccidiorida</taxon>
        <taxon>Eimeriorina</taxon>
        <taxon>Sarcocystidae</taxon>
        <taxon>Toxoplasma</taxon>
    </lineage>
</organism>
<protein>
    <submittedName>
        <fullName evidence="12">Nuf2</fullName>
    </submittedName>
</protein>
<reference evidence="12 13" key="1">
    <citation type="submission" date="2014-02" db="EMBL/GenBank/DDBJ databases">
        <authorList>
            <person name="Sibley D."/>
            <person name="Venepally P."/>
            <person name="Karamycheva S."/>
            <person name="Hadjithomas M."/>
            <person name="Khan A."/>
            <person name="Brunk B."/>
            <person name="Roos D."/>
            <person name="Caler E."/>
            <person name="Lorenzi H."/>
        </authorList>
    </citation>
    <scope>NUCLEOTIDE SEQUENCE [LARGE SCALE GENOMIC DNA]</scope>
    <source>
        <strain evidence="12 13">GAB2-2007-GAL-DOM2</strain>
    </source>
</reference>
<keyword evidence="7" id="KW-0131">Cell cycle</keyword>
<evidence type="ECO:0000256" key="1">
    <source>
        <dbReference type="ARBA" id="ARBA00004584"/>
    </source>
</evidence>
<dbReference type="GO" id="GO:0031262">
    <property type="term" value="C:Ndc80 complex"/>
    <property type="evidence" value="ECO:0007669"/>
    <property type="project" value="InterPro"/>
</dbReference>
<evidence type="ECO:0000256" key="3">
    <source>
        <dbReference type="ARBA" id="ARBA00022454"/>
    </source>
</evidence>
<evidence type="ECO:0000256" key="8">
    <source>
        <dbReference type="ARBA" id="ARBA00023328"/>
    </source>
</evidence>
<keyword evidence="8" id="KW-0137">Centromere</keyword>
<keyword evidence="3" id="KW-0158">Chromosome</keyword>
<evidence type="ECO:0000256" key="9">
    <source>
        <dbReference type="SAM" id="Coils"/>
    </source>
</evidence>
<keyword evidence="4" id="KW-0132">Cell division</keyword>
<feature type="region of interest" description="Disordered" evidence="10">
    <location>
        <begin position="526"/>
        <end position="608"/>
    </location>
</feature>
<sequence>MAAPGLPQPGSLSTLAGYPGSTYSSQNSPFFPSADRGGRMTLEEIKRDFTKHKLECPDTMWREPQPEQVQGLYSFAIESIFGLTVNDVRIEEVTGDVRSCLPSIDSLQFLSQDGRLHAKAIGNLRFIRLCQRLNRVLGLPEFSRETFASPTASGVQRFASAVCMLLRLRESLCRQFESQIQQRASLQQSLQKLSQNAQLVEQELLRFRAERQTQQPLAQRQKQQQSELEEELRQRHSELGALMEEFKERQAVHGRLELELGDLVLELMNLKQEREELHDQVVHSPEKLMERRDELRVQQKHLDAQLQELENLAASQQKLLLAFAKAVKKAKKAMEILSAHRDQVLAPHLGFRSDMRTREKLFRELGEQKEQLSKAVQDLQAEREELARQLEDQERKKDEEETELRGHLARAKREVEERKKALADQQDMTAAFLREAEKLEEKLAEQKQRHKLLVDAIEEEIQKVYAAFLTYVSQMQFIRSQMPLSLDLSQSASFLAEHSGKTHRGSPLACEREENDDFLASLLAESSPSSLGEEKENLPQSRPTAAADAERRLADFSPEKGRKRLSCLDEETEEEARMHERERESDRLFPAAREPREDGDFPMYSHAE</sequence>
<gene>
    <name evidence="12" type="ORF">TGDOM2_309380</name>
</gene>
<proteinExistence type="inferred from homology"/>
<dbReference type="Pfam" id="PF03800">
    <property type="entry name" value="Nuf2"/>
    <property type="match status" value="1"/>
</dbReference>
<dbReference type="VEuPathDB" id="ToxoDB:TGDOM2_309380"/>
<comment type="similarity">
    <text evidence="2">Belongs to the NUF2 family.</text>
</comment>
<evidence type="ECO:0000256" key="10">
    <source>
        <dbReference type="SAM" id="MobiDB-lite"/>
    </source>
</evidence>
<keyword evidence="6 9" id="KW-0175">Coiled coil</keyword>
<evidence type="ECO:0000313" key="13">
    <source>
        <dbReference type="Proteomes" id="UP000028837"/>
    </source>
</evidence>
<comment type="caution">
    <text evidence="12">The sequence shown here is derived from an EMBL/GenBank/DDBJ whole genome shotgun (WGS) entry which is preliminary data.</text>
</comment>
<dbReference type="Gene3D" id="1.10.418.60">
    <property type="entry name" value="Ncd80 complex, Nuf2 subunit"/>
    <property type="match status" value="1"/>
</dbReference>
<comment type="subcellular location">
    <subcellularLocation>
        <location evidence="1">Chromosome</location>
        <location evidence="1">Centromere</location>
    </subcellularLocation>
</comment>
<evidence type="ECO:0000256" key="5">
    <source>
        <dbReference type="ARBA" id="ARBA00022776"/>
    </source>
</evidence>
<dbReference type="OrthoDB" id="8194677at2759"/>
<dbReference type="AlphaFoldDB" id="A0A086KJY0"/>
<dbReference type="InterPro" id="IPR005549">
    <property type="entry name" value="Kinetochore_Nuf2_N"/>
</dbReference>
<evidence type="ECO:0000256" key="4">
    <source>
        <dbReference type="ARBA" id="ARBA00022618"/>
    </source>
</evidence>
<dbReference type="GO" id="GO:0051301">
    <property type="term" value="P:cell division"/>
    <property type="evidence" value="ECO:0007669"/>
    <property type="project" value="UniProtKB-KW"/>
</dbReference>
<keyword evidence="5" id="KW-0498">Mitosis</keyword>
<evidence type="ECO:0000313" key="12">
    <source>
        <dbReference type="EMBL" id="KFG44698.1"/>
    </source>
</evidence>
<dbReference type="InterPro" id="IPR038275">
    <property type="entry name" value="Nuf2_N_sf"/>
</dbReference>
<evidence type="ECO:0000259" key="11">
    <source>
        <dbReference type="Pfam" id="PF03800"/>
    </source>
</evidence>
<evidence type="ECO:0000256" key="7">
    <source>
        <dbReference type="ARBA" id="ARBA00023306"/>
    </source>
</evidence>
<name>A0A086KJY0_TOXGO</name>
<feature type="coiled-coil region" evidence="9">
    <location>
        <begin position="176"/>
        <end position="319"/>
    </location>
</feature>
<dbReference type="EMBL" id="AHZU02000413">
    <property type="protein sequence ID" value="KFG44698.1"/>
    <property type="molecule type" value="Genomic_DNA"/>
</dbReference>
<accession>A0A086KJY0</accession>
<feature type="compositionally biased region" description="Basic and acidic residues" evidence="10">
    <location>
        <begin position="548"/>
        <end position="560"/>
    </location>
</feature>
<evidence type="ECO:0000256" key="6">
    <source>
        <dbReference type="ARBA" id="ARBA00023054"/>
    </source>
</evidence>
<dbReference type="Proteomes" id="UP000028837">
    <property type="component" value="Unassembled WGS sequence"/>
</dbReference>